<keyword evidence="2" id="KW-1133">Transmembrane helix</keyword>
<evidence type="ECO:0008006" key="5">
    <source>
        <dbReference type="Google" id="ProtNLM"/>
    </source>
</evidence>
<dbReference type="Proteomes" id="UP000632289">
    <property type="component" value="Unassembled WGS sequence"/>
</dbReference>
<sequence>MDDSLRELVLGVAATGLGAAIGWSFRAFLWRRALRRKQRFFGLPDHSESVLVVNRDPAAEGAVARGDVFALLEVTSLIKDCGAQLRVLTAHDARQGFGERTEFCIGGPVSNPRTAAHLEALLPGVHIQAGPHREPGHGTYTIGGESHRPRKGAVEYVLLARLAPEADMRPVFLICGQTSVSNQAAARHLARHHKRLARKHGGTGTFCLLLKVVSSAAYGPDVVEVVGDVTRAALTPAPAPAGQDGTEDGDVAEGSAQDSAASA</sequence>
<proteinExistence type="predicted"/>
<keyword evidence="2" id="KW-0812">Transmembrane</keyword>
<dbReference type="EMBL" id="JACXYU010000002">
    <property type="protein sequence ID" value="MBD3931305.1"/>
    <property type="molecule type" value="Genomic_DNA"/>
</dbReference>
<accession>A0A927IBX0</accession>
<name>A0A927IBX0_9ACTN</name>
<gene>
    <name evidence="3" type="ORF">IF129_06985</name>
</gene>
<evidence type="ECO:0000256" key="2">
    <source>
        <dbReference type="SAM" id="Phobius"/>
    </source>
</evidence>
<evidence type="ECO:0000256" key="1">
    <source>
        <dbReference type="SAM" id="MobiDB-lite"/>
    </source>
</evidence>
<feature type="transmembrane region" description="Helical" evidence="2">
    <location>
        <begin position="12"/>
        <end position="29"/>
    </location>
</feature>
<dbReference type="RefSeq" id="WP_191208596.1">
    <property type="nucleotide sequence ID" value="NZ_BAABKL010000032.1"/>
</dbReference>
<keyword evidence="2" id="KW-0472">Membrane</keyword>
<evidence type="ECO:0000313" key="4">
    <source>
        <dbReference type="Proteomes" id="UP000632289"/>
    </source>
</evidence>
<comment type="caution">
    <text evidence="3">The sequence shown here is derived from an EMBL/GenBank/DDBJ whole genome shotgun (WGS) entry which is preliminary data.</text>
</comment>
<evidence type="ECO:0000313" key="3">
    <source>
        <dbReference type="EMBL" id="MBD3931305.1"/>
    </source>
</evidence>
<organism evidence="3 4">
    <name type="scientific">Streptomyces chumphonensis</name>
    <dbReference type="NCBI Taxonomy" id="1214925"/>
    <lineage>
        <taxon>Bacteria</taxon>
        <taxon>Bacillati</taxon>
        <taxon>Actinomycetota</taxon>
        <taxon>Actinomycetes</taxon>
        <taxon>Kitasatosporales</taxon>
        <taxon>Streptomycetaceae</taxon>
        <taxon>Streptomyces</taxon>
    </lineage>
</organism>
<protein>
    <recommendedName>
        <fullName evidence="5">Secreted protein</fullName>
    </recommendedName>
</protein>
<dbReference type="AlphaFoldDB" id="A0A927IBX0"/>
<feature type="region of interest" description="Disordered" evidence="1">
    <location>
        <begin position="235"/>
        <end position="263"/>
    </location>
</feature>
<reference evidence="3" key="1">
    <citation type="submission" date="2020-09" db="EMBL/GenBank/DDBJ databases">
        <title>Secondary metabolite and genome analysis of marine Streptomyces chumphonensis KK1-2T.</title>
        <authorList>
            <person name="Phongsopitanun W."/>
            <person name="Kanchanasin P."/>
            <person name="Pittayakhajonwut P."/>
            <person name="Suwanborirux K."/>
            <person name="Tanasupawat S."/>
        </authorList>
    </citation>
    <scope>NUCLEOTIDE SEQUENCE</scope>
    <source>
        <strain evidence="3">KK1-2</strain>
    </source>
</reference>
<keyword evidence="4" id="KW-1185">Reference proteome</keyword>